<keyword evidence="2" id="KW-1185">Reference proteome</keyword>
<dbReference type="EMBL" id="NRSZ01000867">
    <property type="protein sequence ID" value="PNY24609.1"/>
    <property type="molecule type" value="Genomic_DNA"/>
</dbReference>
<reference evidence="1 2" key="1">
    <citation type="submission" date="2017-08" db="EMBL/GenBank/DDBJ databases">
        <title>Harnessing the power of phylogenomics to disentangle the directionality and signatures of interkingdom host jumping in the parasitic fungal genus Tolypocladium.</title>
        <authorList>
            <person name="Quandt C.A."/>
            <person name="Patterson W."/>
            <person name="Spatafora J.W."/>
        </authorList>
    </citation>
    <scope>NUCLEOTIDE SEQUENCE [LARGE SCALE GENOMIC DNA]</scope>
    <source>
        <strain evidence="1 2">CBS 113982</strain>
    </source>
</reference>
<dbReference type="AlphaFoldDB" id="A0A2K3QAN9"/>
<accession>A0A2K3QAN9</accession>
<dbReference type="STRING" id="45235.A0A2K3QAN9"/>
<protein>
    <recommendedName>
        <fullName evidence="3">Tubby C-terminal-like domain-containing protein</fullName>
    </recommendedName>
</protein>
<dbReference type="Proteomes" id="UP000236621">
    <property type="component" value="Unassembled WGS sequence"/>
</dbReference>
<sequence>MPHIFKIERPLFKHRYDAHPDDGGASLYVRMRLATNNLPDLALHGGPDATCPVVAVCHMPNFSKTLKIGLGDPSAADGAVRWEDLIKANVSGTRHCWAMDLPAHNSGGKVARRRLVWKRTRNVAVEGMKTSGLSPRNWKLLEDTDGEGEGEGEGEVLAVFTSDVSPGKAGALQVNVDFGGDWETMVLITCLALYERSRRR</sequence>
<name>A0A2K3QAN9_9HYPO</name>
<evidence type="ECO:0000313" key="1">
    <source>
        <dbReference type="EMBL" id="PNY24609.1"/>
    </source>
</evidence>
<evidence type="ECO:0000313" key="2">
    <source>
        <dbReference type="Proteomes" id="UP000236621"/>
    </source>
</evidence>
<evidence type="ECO:0008006" key="3">
    <source>
        <dbReference type="Google" id="ProtNLM"/>
    </source>
</evidence>
<proteinExistence type="predicted"/>
<comment type="caution">
    <text evidence="1">The sequence shown here is derived from an EMBL/GenBank/DDBJ whole genome shotgun (WGS) entry which is preliminary data.</text>
</comment>
<gene>
    <name evidence="1" type="ORF">TCAP_05464</name>
</gene>
<dbReference type="OrthoDB" id="3431997at2759"/>
<organism evidence="1 2">
    <name type="scientific">Tolypocladium capitatum</name>
    <dbReference type="NCBI Taxonomy" id="45235"/>
    <lineage>
        <taxon>Eukaryota</taxon>
        <taxon>Fungi</taxon>
        <taxon>Dikarya</taxon>
        <taxon>Ascomycota</taxon>
        <taxon>Pezizomycotina</taxon>
        <taxon>Sordariomycetes</taxon>
        <taxon>Hypocreomycetidae</taxon>
        <taxon>Hypocreales</taxon>
        <taxon>Ophiocordycipitaceae</taxon>
        <taxon>Tolypocladium</taxon>
    </lineage>
</organism>